<dbReference type="CDD" id="cd10456">
    <property type="entry name" value="GIY-YIG_UPF0213"/>
    <property type="match status" value="1"/>
</dbReference>
<dbReference type="GO" id="GO:0004519">
    <property type="term" value="F:endonuclease activity"/>
    <property type="evidence" value="ECO:0007669"/>
    <property type="project" value="UniProtKB-KW"/>
</dbReference>
<protein>
    <submittedName>
        <fullName evidence="3">Endonuclease</fullName>
    </submittedName>
</protein>
<evidence type="ECO:0000259" key="2">
    <source>
        <dbReference type="PROSITE" id="PS50164"/>
    </source>
</evidence>
<dbReference type="OrthoDB" id="9797095at2"/>
<keyword evidence="3" id="KW-0378">Hydrolase</keyword>
<dbReference type="Pfam" id="PF01541">
    <property type="entry name" value="GIY-YIG"/>
    <property type="match status" value="1"/>
</dbReference>
<dbReference type="KEGG" id="mdn:JT25_000890"/>
<evidence type="ECO:0000256" key="1">
    <source>
        <dbReference type="ARBA" id="ARBA00007435"/>
    </source>
</evidence>
<dbReference type="EMBL" id="CP014476">
    <property type="protein sequence ID" value="AMK75052.1"/>
    <property type="molecule type" value="Genomic_DNA"/>
</dbReference>
<dbReference type="PANTHER" id="PTHR34477:SF1">
    <property type="entry name" value="UPF0213 PROTEIN YHBQ"/>
    <property type="match status" value="1"/>
</dbReference>
<reference evidence="3 4" key="1">
    <citation type="journal article" date="2015" name="Environ. Microbiol.">
        <title>Methane oxidation coupled to nitrate reduction under hypoxia by the Gammaproteobacterium Methylomonas denitrificans, sp. nov. type strain FJG1.</title>
        <authorList>
            <person name="Kits K.D."/>
            <person name="Klotz M.G."/>
            <person name="Stein L.Y."/>
        </authorList>
    </citation>
    <scope>NUCLEOTIDE SEQUENCE [LARGE SCALE GENOMIC DNA]</scope>
    <source>
        <strain evidence="3 4">FJG1</strain>
    </source>
</reference>
<dbReference type="PANTHER" id="PTHR34477">
    <property type="entry name" value="UPF0213 PROTEIN YHBQ"/>
    <property type="match status" value="1"/>
</dbReference>
<keyword evidence="3" id="KW-0540">Nuclease</keyword>
<evidence type="ECO:0000313" key="3">
    <source>
        <dbReference type="EMBL" id="AMK75052.1"/>
    </source>
</evidence>
<dbReference type="STRING" id="1538553.JT25_000890"/>
<evidence type="ECO:0000313" key="4">
    <source>
        <dbReference type="Proteomes" id="UP000030512"/>
    </source>
</evidence>
<keyword evidence="3" id="KW-0255">Endonuclease</keyword>
<dbReference type="InterPro" id="IPR050190">
    <property type="entry name" value="UPF0213_domain"/>
</dbReference>
<keyword evidence="4" id="KW-1185">Reference proteome</keyword>
<comment type="similarity">
    <text evidence="1">Belongs to the UPF0213 family.</text>
</comment>
<gene>
    <name evidence="3" type="ORF">JT25_000890</name>
</gene>
<sequence length="85" mass="9886">MPNWSVYIIQCDDGSLYTGISTDVERRFRQHLMQKGAKYFRSRQPRQLVFVEVGHDRGSASRREALIKKMTRTEKLDFIAASHLG</sequence>
<accession>A0A140E3S8</accession>
<dbReference type="Proteomes" id="UP000030512">
    <property type="component" value="Chromosome"/>
</dbReference>
<dbReference type="PROSITE" id="PS50164">
    <property type="entry name" value="GIY_YIG"/>
    <property type="match status" value="1"/>
</dbReference>
<dbReference type="InterPro" id="IPR035901">
    <property type="entry name" value="GIY-YIG_endonuc_sf"/>
</dbReference>
<proteinExistence type="inferred from homology"/>
<dbReference type="InterPro" id="IPR000305">
    <property type="entry name" value="GIY-YIG_endonuc"/>
</dbReference>
<dbReference type="SUPFAM" id="SSF82771">
    <property type="entry name" value="GIY-YIG endonuclease"/>
    <property type="match status" value="1"/>
</dbReference>
<organism evidence="3 4">
    <name type="scientific">Methylomonas denitrificans</name>
    <dbReference type="NCBI Taxonomy" id="1538553"/>
    <lineage>
        <taxon>Bacteria</taxon>
        <taxon>Pseudomonadati</taxon>
        <taxon>Pseudomonadota</taxon>
        <taxon>Gammaproteobacteria</taxon>
        <taxon>Methylococcales</taxon>
        <taxon>Methylococcaceae</taxon>
        <taxon>Methylomonas</taxon>
    </lineage>
</organism>
<dbReference type="RefSeq" id="WP_036273485.1">
    <property type="nucleotide sequence ID" value="NZ_CP014476.1"/>
</dbReference>
<dbReference type="AlphaFoldDB" id="A0A140E3S8"/>
<feature type="domain" description="GIY-YIG" evidence="2">
    <location>
        <begin position="2"/>
        <end position="77"/>
    </location>
</feature>
<dbReference type="Gene3D" id="3.40.1440.10">
    <property type="entry name" value="GIY-YIG endonuclease"/>
    <property type="match status" value="1"/>
</dbReference>
<name>A0A140E3S8_9GAMM</name>